<dbReference type="GO" id="GO:0046872">
    <property type="term" value="F:metal ion binding"/>
    <property type="evidence" value="ECO:0007669"/>
    <property type="project" value="InterPro"/>
</dbReference>
<dbReference type="EC" id="6.3.2.29" evidence="6"/>
<evidence type="ECO:0000259" key="15">
    <source>
        <dbReference type="PROSITE" id="PS50975"/>
    </source>
</evidence>
<dbReference type="InterPro" id="IPR011761">
    <property type="entry name" value="ATP-grasp"/>
</dbReference>
<dbReference type="Pfam" id="PF02875">
    <property type="entry name" value="Mur_ligase_C"/>
    <property type="match status" value="1"/>
</dbReference>
<keyword evidence="10 14" id="KW-0067">ATP-binding</keyword>
<sequence>MKIDEFKIFEGRNIYSHRKCIKMCIDLEGYRDIPTKNIDGFNEALLKTMPALDEHRCGIDEEHGFRKRLQEGTYLAHVCEHIIIAIQNGLGMDVSYGKSREIKGNKYYVIYEYIYSNTAVEIGKIAVNLINCFINKKSFDFNAAIRSLKEKLRLEELGPSTLSIVEEAKKRGIPIMRMGEGSMFQLGYGRNSKIIEATISNDTKCIPVDIACNKLMTKEILYNQHLPVADGYKIRNSLDLLFKAEKLGYPIVMKPTFGNQGKGVFVNIKNEKEALKAYNILSKDYDDVIIEENIIGKDYRVCVVDGKVVAAAERIPPYVVGDGVSTVNELIAILNSDSLRGEGHEKPLTKVKINNELESHIAKSGYNLNMILPKGEKLILRENANLSTGGKAIDCTDIICKENINICERAAKAIGLDVCGIDICCLDISQSIDKEGAILEVNAAPGIRMHHYPSEGKSRNVAGAIVDMLFKNTSPNIPLVSITGTNGKTTTTRLIGHVLSKAGYNVGMTTTGGIYINDKCISKGDTTGYYSARTVLTNNEINAAVLETARGGIIRKGLAYDMADVAVITNITEDHLGLDDVETMEDLAYVKALVGEAVKDEGYAVLNADDPVSMSIIDRIKSNIIIFSRDRNNHILRQNLKKGGYGVYTNGGMICIEKDDSMIPIVKISDIKITIGGRLEYNIENAMAACAALIGLNIDYSIISNGLRSFYCDEEFNPGRFNMYKVNGALVVLDYGHNIDGYKAVLNGAKNIQHNRLVGVIGVPGDRTDSSVEEVGKISGENFDYVYIKEDKDRRGRKMGEIASILEKGVLTSSIDRKKIEIVLDEVEALEKAIDNARSGDLIITFFEEYEPLVQLIKEKIDSYTNQSEQQPAAIV</sequence>
<evidence type="ECO:0000256" key="11">
    <source>
        <dbReference type="ARBA" id="ARBA00031353"/>
    </source>
</evidence>
<feature type="domain" description="ATP-grasp" evidence="15">
    <location>
        <begin position="218"/>
        <end position="470"/>
    </location>
</feature>
<dbReference type="PANTHER" id="PTHR23135">
    <property type="entry name" value="MUR LIGASE FAMILY MEMBER"/>
    <property type="match status" value="1"/>
</dbReference>
<keyword evidence="17" id="KW-1185">Reference proteome</keyword>
<dbReference type="Pfam" id="PF18921">
    <property type="entry name" value="Cyanophycin_syn"/>
    <property type="match status" value="1"/>
</dbReference>
<evidence type="ECO:0000256" key="10">
    <source>
        <dbReference type="ARBA" id="ARBA00022840"/>
    </source>
</evidence>
<dbReference type="RefSeq" id="WP_218319405.1">
    <property type="nucleotide sequence ID" value="NZ_JAEEGC010000023.1"/>
</dbReference>
<dbReference type="EMBL" id="JAEEGC010000023">
    <property type="protein sequence ID" value="MBV7272372.1"/>
    <property type="molecule type" value="Genomic_DNA"/>
</dbReference>
<dbReference type="PROSITE" id="PS50975">
    <property type="entry name" value="ATP_GRASP"/>
    <property type="match status" value="1"/>
</dbReference>
<gene>
    <name evidence="16" type="primary">cphA</name>
    <name evidence="16" type="ORF">I6U48_05510</name>
</gene>
<evidence type="ECO:0000313" key="16">
    <source>
        <dbReference type="EMBL" id="MBV7272372.1"/>
    </source>
</evidence>
<dbReference type="NCBIfam" id="NF010623">
    <property type="entry name" value="PRK14016.1"/>
    <property type="match status" value="1"/>
</dbReference>
<dbReference type="Proteomes" id="UP000694308">
    <property type="component" value="Unassembled WGS sequence"/>
</dbReference>
<accession>A0A949TKX0</accession>
<reference evidence="16" key="1">
    <citation type="submission" date="2020-12" db="EMBL/GenBank/DDBJ databases">
        <title>Clostridium thailandense sp. nov., a novel acetogenic bacterium isolated from peat land soil in Thailand.</title>
        <authorList>
            <person name="Chaikitkaew S."/>
            <person name="Birkeland N.K."/>
        </authorList>
    </citation>
    <scope>NUCLEOTIDE SEQUENCE</scope>
    <source>
        <strain evidence="16">PL3</strain>
    </source>
</reference>
<evidence type="ECO:0000256" key="14">
    <source>
        <dbReference type="PROSITE-ProRule" id="PRU00409"/>
    </source>
</evidence>
<comment type="pathway">
    <text evidence="2">Cell wall biogenesis; peptidoglycan biosynthesis.</text>
</comment>
<evidence type="ECO:0000313" key="17">
    <source>
        <dbReference type="Proteomes" id="UP000694308"/>
    </source>
</evidence>
<comment type="caution">
    <text evidence="16">The sequence shown here is derived from an EMBL/GenBank/DDBJ whole genome shotgun (WGS) entry which is preliminary data.</text>
</comment>
<dbReference type="GO" id="GO:0071160">
    <property type="term" value="F:cyanophycin synthetase activity (L-aspartate-adding)"/>
    <property type="evidence" value="ECO:0007669"/>
    <property type="project" value="UniProtKB-EC"/>
</dbReference>
<name>A0A949TKX0_9CLOT</name>
<dbReference type="InterPro" id="IPR004101">
    <property type="entry name" value="Mur_ligase_C"/>
</dbReference>
<keyword evidence="9 14" id="KW-0547">Nucleotide-binding</keyword>
<dbReference type="InterPro" id="IPR013221">
    <property type="entry name" value="Mur_ligase_cen"/>
</dbReference>
<dbReference type="Pfam" id="PF08245">
    <property type="entry name" value="Mur_ligase_M"/>
    <property type="match status" value="1"/>
</dbReference>
<dbReference type="GO" id="GO:0004326">
    <property type="term" value="F:tetrahydrofolylpolyglutamate synthase activity"/>
    <property type="evidence" value="ECO:0007669"/>
    <property type="project" value="InterPro"/>
</dbReference>
<evidence type="ECO:0000256" key="3">
    <source>
        <dbReference type="ARBA" id="ARBA00009060"/>
    </source>
</evidence>
<dbReference type="InterPro" id="IPR018109">
    <property type="entry name" value="Folylpolyglutamate_synth_CS"/>
</dbReference>
<dbReference type="InterPro" id="IPR044019">
    <property type="entry name" value="Cyanophycin_syn_N"/>
</dbReference>
<dbReference type="GO" id="GO:0071161">
    <property type="term" value="F:cyanophycin synthetase activity (L-arginine-adding)"/>
    <property type="evidence" value="ECO:0007669"/>
    <property type="project" value="UniProtKB-EC"/>
</dbReference>
<comment type="subunit">
    <text evidence="4">Homodimer.</text>
</comment>
<dbReference type="AlphaFoldDB" id="A0A949TKX0"/>
<dbReference type="Pfam" id="PF08443">
    <property type="entry name" value="RimK"/>
    <property type="match status" value="1"/>
</dbReference>
<evidence type="ECO:0000256" key="7">
    <source>
        <dbReference type="ARBA" id="ARBA00022036"/>
    </source>
</evidence>
<dbReference type="InterPro" id="IPR013651">
    <property type="entry name" value="ATP-grasp_RimK-type"/>
</dbReference>
<dbReference type="GO" id="GO:0005524">
    <property type="term" value="F:ATP binding"/>
    <property type="evidence" value="ECO:0007669"/>
    <property type="project" value="UniProtKB-UniRule"/>
</dbReference>
<evidence type="ECO:0000256" key="13">
    <source>
        <dbReference type="ARBA" id="ARBA00048425"/>
    </source>
</evidence>
<evidence type="ECO:0000256" key="9">
    <source>
        <dbReference type="ARBA" id="ARBA00022741"/>
    </source>
</evidence>
<proteinExistence type="inferred from homology"/>
<dbReference type="PROSITE" id="PS01011">
    <property type="entry name" value="FOLYLPOLYGLU_SYNT_1"/>
    <property type="match status" value="1"/>
</dbReference>
<evidence type="ECO:0000256" key="4">
    <source>
        <dbReference type="ARBA" id="ARBA00011738"/>
    </source>
</evidence>
<evidence type="ECO:0000256" key="12">
    <source>
        <dbReference type="ARBA" id="ARBA00048094"/>
    </source>
</evidence>
<dbReference type="EC" id="6.3.2.30" evidence="5"/>
<evidence type="ECO:0000256" key="5">
    <source>
        <dbReference type="ARBA" id="ARBA00012968"/>
    </source>
</evidence>
<comment type="catalytic activity">
    <reaction evidence="12">
        <text>[L-4-(L-arginin-2-N-yl)aspartate](n)-L-aspartate + L-arginine + ATP = [L-4-(L-arginin-2-N-yl)aspartate](n+1) + ADP + phosphate + H(+)</text>
        <dbReference type="Rhea" id="RHEA:23888"/>
        <dbReference type="Rhea" id="RHEA-COMP:13732"/>
        <dbReference type="Rhea" id="RHEA-COMP:13733"/>
        <dbReference type="ChEBI" id="CHEBI:15378"/>
        <dbReference type="ChEBI" id="CHEBI:30616"/>
        <dbReference type="ChEBI" id="CHEBI:32682"/>
        <dbReference type="ChEBI" id="CHEBI:43474"/>
        <dbReference type="ChEBI" id="CHEBI:137986"/>
        <dbReference type="ChEBI" id="CHEBI:137990"/>
        <dbReference type="ChEBI" id="CHEBI:456216"/>
        <dbReference type="EC" id="6.3.2.30"/>
    </reaction>
</comment>
<evidence type="ECO:0000256" key="1">
    <source>
        <dbReference type="ARBA" id="ARBA00003184"/>
    </source>
</evidence>
<dbReference type="InterPro" id="IPR011810">
    <property type="entry name" value="Cya_phycin_syn"/>
</dbReference>
<keyword evidence="8 16" id="KW-0436">Ligase</keyword>
<organism evidence="16 17">
    <name type="scientific">Clostridium thailandense</name>
    <dbReference type="NCBI Taxonomy" id="2794346"/>
    <lineage>
        <taxon>Bacteria</taxon>
        <taxon>Bacillati</taxon>
        <taxon>Bacillota</taxon>
        <taxon>Clostridia</taxon>
        <taxon>Eubacteriales</taxon>
        <taxon>Clostridiaceae</taxon>
        <taxon>Clostridium</taxon>
    </lineage>
</organism>
<dbReference type="NCBIfam" id="TIGR02068">
    <property type="entry name" value="cya_phycin_syn"/>
    <property type="match status" value="1"/>
</dbReference>
<evidence type="ECO:0000256" key="8">
    <source>
        <dbReference type="ARBA" id="ARBA00022598"/>
    </source>
</evidence>
<comment type="catalytic activity">
    <reaction evidence="13">
        <text>[L-4-(L-arginin-2-N-yl)aspartate](n) + L-aspartate + ATP = [L-4-(L-arginin-2-N-yl)aspartate](n)-L-aspartate + ADP + phosphate + H(+)</text>
        <dbReference type="Rhea" id="RHEA:13277"/>
        <dbReference type="Rhea" id="RHEA-COMP:13728"/>
        <dbReference type="Rhea" id="RHEA-COMP:13733"/>
        <dbReference type="ChEBI" id="CHEBI:15378"/>
        <dbReference type="ChEBI" id="CHEBI:29991"/>
        <dbReference type="ChEBI" id="CHEBI:30616"/>
        <dbReference type="ChEBI" id="CHEBI:43474"/>
        <dbReference type="ChEBI" id="CHEBI:137986"/>
        <dbReference type="ChEBI" id="CHEBI:137990"/>
        <dbReference type="ChEBI" id="CHEBI:456216"/>
        <dbReference type="EC" id="6.3.2.29"/>
    </reaction>
</comment>
<dbReference type="PANTHER" id="PTHR23135:SF18">
    <property type="entry name" value="CYANOPHYCIN SYNTHETASE"/>
    <property type="match status" value="1"/>
</dbReference>
<comment type="function">
    <text evidence="1">Catalyzes the ATP-dependent polymerization of arginine and aspartate to multi-L-arginyl-poly-L-aspartic acid (cyanophycin; a water-insoluble reserve polymer).</text>
</comment>
<evidence type="ECO:0000256" key="2">
    <source>
        <dbReference type="ARBA" id="ARBA00004752"/>
    </source>
</evidence>
<evidence type="ECO:0000256" key="6">
    <source>
        <dbReference type="ARBA" id="ARBA00013005"/>
    </source>
</evidence>
<protein>
    <recommendedName>
        <fullName evidence="7">Cyanophycin synthetase</fullName>
        <ecNumber evidence="6">6.3.2.29</ecNumber>
        <ecNumber evidence="5">6.3.2.30</ecNumber>
    </recommendedName>
    <alternativeName>
        <fullName evidence="11">Cyanophycin synthase</fullName>
    </alternativeName>
</protein>
<comment type="similarity">
    <text evidence="3">In the C-terminal section; belongs to the MurCDEF family.</text>
</comment>